<dbReference type="EMBL" id="FQUY01000002">
    <property type="protein sequence ID" value="SHE50362.1"/>
    <property type="molecule type" value="Genomic_DNA"/>
</dbReference>
<dbReference type="Pfam" id="PF12706">
    <property type="entry name" value="Lactamase_B_2"/>
    <property type="match status" value="1"/>
</dbReference>
<sequence>MKLTVLGCWAPYPRVSGACSGYLLQEKGRSLLIDTGNGVLSRLLQHMDIQDLDAVLLSHLHPDHLMDIYSLRHAIESANREGRMDKRVPLYLPTGPAEDFNRIREFTKAFTIHVIDEMPEPREAVIAGCKVKFTPGKHNLPAYSISIEGSKRFVYSGDTAYQEELIKLATGADLFLCEASGLDQDTEYLQENHLTARQAGELAKAAGVKRLIITHFYPEYVLSELQKQAEEGFGQRVELAREGATFEL</sequence>
<dbReference type="STRING" id="1121429.SAMN02745133_00539"/>
<dbReference type="SUPFAM" id="SSF56281">
    <property type="entry name" value="Metallo-hydrolase/oxidoreductase"/>
    <property type="match status" value="1"/>
</dbReference>
<evidence type="ECO:0000313" key="3">
    <source>
        <dbReference type="Proteomes" id="UP000184148"/>
    </source>
</evidence>
<dbReference type="InterPro" id="IPR001279">
    <property type="entry name" value="Metallo-B-lactamas"/>
</dbReference>
<dbReference type="PANTHER" id="PTHR46018">
    <property type="entry name" value="ZINC PHOSPHODIESTERASE ELAC PROTEIN 1"/>
    <property type="match status" value="1"/>
</dbReference>
<dbReference type="OrthoDB" id="9800940at2"/>
<dbReference type="SMART" id="SM00849">
    <property type="entry name" value="Lactamase_B"/>
    <property type="match status" value="1"/>
</dbReference>
<feature type="domain" description="Metallo-beta-lactamase" evidence="1">
    <location>
        <begin position="18"/>
        <end position="193"/>
    </location>
</feature>
<dbReference type="CDD" id="cd07716">
    <property type="entry name" value="RNaseZ_short-form-like_MBL-fold"/>
    <property type="match status" value="1"/>
</dbReference>
<evidence type="ECO:0000259" key="1">
    <source>
        <dbReference type="SMART" id="SM00849"/>
    </source>
</evidence>
<dbReference type="Proteomes" id="UP000184148">
    <property type="component" value="Unassembled WGS sequence"/>
</dbReference>
<protein>
    <submittedName>
        <fullName evidence="2">Ribonuclease BN, tRNA processing enzyme</fullName>
    </submittedName>
</protein>
<name>A0A1M4U0R7_9FIRM</name>
<keyword evidence="3" id="KW-1185">Reference proteome</keyword>
<dbReference type="GO" id="GO:0042781">
    <property type="term" value="F:3'-tRNA processing endoribonuclease activity"/>
    <property type="evidence" value="ECO:0007669"/>
    <property type="project" value="TreeGrafter"/>
</dbReference>
<organism evidence="2 3">
    <name type="scientific">Desulforamulus putei DSM 12395</name>
    <dbReference type="NCBI Taxonomy" id="1121429"/>
    <lineage>
        <taxon>Bacteria</taxon>
        <taxon>Bacillati</taxon>
        <taxon>Bacillota</taxon>
        <taxon>Clostridia</taxon>
        <taxon>Eubacteriales</taxon>
        <taxon>Peptococcaceae</taxon>
        <taxon>Desulforamulus</taxon>
    </lineage>
</organism>
<dbReference type="Gene3D" id="3.60.15.10">
    <property type="entry name" value="Ribonuclease Z/Hydroxyacylglutathione hydrolase-like"/>
    <property type="match status" value="1"/>
</dbReference>
<proteinExistence type="predicted"/>
<evidence type="ECO:0000313" key="2">
    <source>
        <dbReference type="EMBL" id="SHE50362.1"/>
    </source>
</evidence>
<dbReference type="AlphaFoldDB" id="A0A1M4U0R7"/>
<dbReference type="PANTHER" id="PTHR46018:SF4">
    <property type="entry name" value="METALLO-HYDROLASE YHFI-RELATED"/>
    <property type="match status" value="1"/>
</dbReference>
<dbReference type="RefSeq" id="WP_073235330.1">
    <property type="nucleotide sequence ID" value="NZ_FQUY01000002.1"/>
</dbReference>
<dbReference type="InterPro" id="IPR036866">
    <property type="entry name" value="RibonucZ/Hydroxyglut_hydro"/>
</dbReference>
<accession>A0A1M4U0R7</accession>
<reference evidence="3" key="1">
    <citation type="submission" date="2016-11" db="EMBL/GenBank/DDBJ databases">
        <authorList>
            <person name="Varghese N."/>
            <person name="Submissions S."/>
        </authorList>
    </citation>
    <scope>NUCLEOTIDE SEQUENCE [LARGE SCALE GENOMIC DNA]</scope>
    <source>
        <strain evidence="3">DSM 12395</strain>
    </source>
</reference>
<gene>
    <name evidence="2" type="ORF">SAMN02745133_00539</name>
</gene>